<feature type="transmembrane region" description="Helical" evidence="1">
    <location>
        <begin position="355"/>
        <end position="373"/>
    </location>
</feature>
<dbReference type="PANTHER" id="PTHR37241">
    <property type="entry name" value="NEUROFILAMENT HEAVY PROTEIN"/>
    <property type="match status" value="1"/>
</dbReference>
<keyword evidence="1" id="KW-1133">Transmembrane helix</keyword>
<organism evidence="2 3">
    <name type="scientific">Rhododendron griersonianum</name>
    <dbReference type="NCBI Taxonomy" id="479676"/>
    <lineage>
        <taxon>Eukaryota</taxon>
        <taxon>Viridiplantae</taxon>
        <taxon>Streptophyta</taxon>
        <taxon>Embryophyta</taxon>
        <taxon>Tracheophyta</taxon>
        <taxon>Spermatophyta</taxon>
        <taxon>Magnoliopsida</taxon>
        <taxon>eudicotyledons</taxon>
        <taxon>Gunneridae</taxon>
        <taxon>Pentapetalae</taxon>
        <taxon>asterids</taxon>
        <taxon>Ericales</taxon>
        <taxon>Ericaceae</taxon>
        <taxon>Ericoideae</taxon>
        <taxon>Rhodoreae</taxon>
        <taxon>Rhododendron</taxon>
    </lineage>
</organism>
<evidence type="ECO:0000313" key="3">
    <source>
        <dbReference type="Proteomes" id="UP000823749"/>
    </source>
</evidence>
<dbReference type="EMBL" id="JACTNZ010000004">
    <property type="protein sequence ID" value="KAG5553074.1"/>
    <property type="molecule type" value="Genomic_DNA"/>
</dbReference>
<sequence>MGGKPIVDNENWGDFVQNWESIQANPLDGYSPYGLFEEPELLTKEEEMVEELHSFVPPMAFDESSCGPFKDSYHTGHEEYVAFDTNHFTQVPEGYNKQGGMGDVCHLDGVMLPLLWKDDHAQPMIETRKAKESLVDIWIEDPDMKQKMEEIKKGKRKVGEDIWGSNQGLWNETEEEFYEKIEAPKVVDFTAPDPYRPDDRYWFCLRVGNWITSYFAILGFALSEKRWAKPYFGAYEKLFSLEFVSDLIHESAPSLTGVGYLIVVWTIPIISVVDVYHHNPREVDLLKEKIDISSLFARDGDYDLASVGRHLYKIKMDKQSSKTKEARWPRLLNARTNSKGSATCHLLWSSPNLKLGGGIVIVIVIVVITPLTGRPSVTRIRN</sequence>
<keyword evidence="3" id="KW-1185">Reference proteome</keyword>
<gene>
    <name evidence="2" type="ORF">RHGRI_011064</name>
</gene>
<evidence type="ECO:0000256" key="1">
    <source>
        <dbReference type="SAM" id="Phobius"/>
    </source>
</evidence>
<protein>
    <submittedName>
        <fullName evidence="2">Uncharacterized protein</fullName>
    </submittedName>
</protein>
<evidence type="ECO:0000313" key="2">
    <source>
        <dbReference type="EMBL" id="KAG5553074.1"/>
    </source>
</evidence>
<proteinExistence type="predicted"/>
<keyword evidence="1" id="KW-0472">Membrane</keyword>
<dbReference type="AlphaFoldDB" id="A0AAV6KLH6"/>
<keyword evidence="1" id="KW-0812">Transmembrane</keyword>
<dbReference type="Proteomes" id="UP000823749">
    <property type="component" value="Chromosome 4"/>
</dbReference>
<name>A0AAV6KLH6_9ERIC</name>
<dbReference type="PANTHER" id="PTHR37241:SF1">
    <property type="entry name" value="NEUROFILAMENT HEAVY PROTEIN"/>
    <property type="match status" value="1"/>
</dbReference>
<comment type="caution">
    <text evidence="2">The sequence shown here is derived from an EMBL/GenBank/DDBJ whole genome shotgun (WGS) entry which is preliminary data.</text>
</comment>
<accession>A0AAV6KLH6</accession>
<reference evidence="2" key="1">
    <citation type="submission" date="2020-08" db="EMBL/GenBank/DDBJ databases">
        <title>Plant Genome Project.</title>
        <authorList>
            <person name="Zhang R.-G."/>
        </authorList>
    </citation>
    <scope>NUCLEOTIDE SEQUENCE</scope>
    <source>
        <strain evidence="2">WSP0</strain>
        <tissue evidence="2">Leaf</tissue>
    </source>
</reference>